<dbReference type="EMBL" id="CAJPWZ010003315">
    <property type="protein sequence ID" value="CAG2256770.1"/>
    <property type="molecule type" value="Genomic_DNA"/>
</dbReference>
<dbReference type="OrthoDB" id="10261027at2759"/>
<evidence type="ECO:0000256" key="4">
    <source>
        <dbReference type="SAM" id="MobiDB-lite"/>
    </source>
</evidence>
<keyword evidence="7" id="KW-1185">Reference proteome</keyword>
<evidence type="ECO:0000256" key="3">
    <source>
        <dbReference type="SAM" id="Coils"/>
    </source>
</evidence>
<feature type="coiled-coil region" evidence="3">
    <location>
        <begin position="43"/>
        <end position="77"/>
    </location>
</feature>
<protein>
    <recommendedName>
        <fullName evidence="1">Exocyst complex component 5</fullName>
    </recommendedName>
    <alternativeName>
        <fullName evidence="2">Exocyst complex component Sec10</fullName>
    </alternativeName>
</protein>
<evidence type="ECO:0000313" key="7">
    <source>
        <dbReference type="Proteomes" id="UP000683360"/>
    </source>
</evidence>
<feature type="domain" description="Exocyst complex component Sec10 N-terminal" evidence="5">
    <location>
        <begin position="42"/>
        <end position="131"/>
    </location>
</feature>
<evidence type="ECO:0000313" key="6">
    <source>
        <dbReference type="EMBL" id="CAG2256770.1"/>
    </source>
</evidence>
<feature type="compositionally biased region" description="Polar residues" evidence="4">
    <location>
        <begin position="317"/>
        <end position="329"/>
    </location>
</feature>
<dbReference type="Pfam" id="PF20667">
    <property type="entry name" value="Sec10_N"/>
    <property type="match status" value="1"/>
</dbReference>
<feature type="compositionally biased region" description="Low complexity" evidence="4">
    <location>
        <begin position="251"/>
        <end position="260"/>
    </location>
</feature>
<feature type="region of interest" description="Disordered" evidence="4">
    <location>
        <begin position="247"/>
        <end position="274"/>
    </location>
</feature>
<name>A0A8S3VFS1_MYTED</name>
<evidence type="ECO:0000256" key="1">
    <source>
        <dbReference type="ARBA" id="ARBA00017524"/>
    </source>
</evidence>
<feature type="compositionally biased region" description="Pro residues" evidence="4">
    <location>
        <begin position="180"/>
        <end position="194"/>
    </location>
</feature>
<dbReference type="Proteomes" id="UP000683360">
    <property type="component" value="Unassembled WGS sequence"/>
</dbReference>
<feature type="region of interest" description="Disordered" evidence="4">
    <location>
        <begin position="317"/>
        <end position="346"/>
    </location>
</feature>
<sequence>MSHQVSLEELEQEPFDAHEFVERIAWRTIHNRDQAQFNPMLLHTAFEKMIKDLEGKNAQIEKKIEKLEENCKDEEKRHWHRVAELQKKNQSTYSHFQVLDEKINLVATKVVHLGDQLEGVNNPRAKAVEAKTFSSVPVTTSYSNTPPSSNTSTTSQQTGESRSGTLIGSDTIKKSDEFNIPPPLPPRANPPINPPVLEDEQTRGQQSAPPSLAGSRDSLNDAARAGTPDHLKRYSADSTLMKCDISREITNSSSGSSGNSYKGRGHRRVGSDEGYQIKSTSPVFINTAHIPVSSGQTFHQVSTFPGSITGNRANALPQRSVSHQPQTSERVPATGSRHASWTSDSGGGIQIELIPPRNTQSSDIQQGTGLSNAEAFAMNLVYHSLDQQLQPITPYPQVRNQWRYTNSIVSELTFTLETPFSGYERNTALLTLSNVQSLISGKAVAKIGKHKTQLNGKIDTSTGLKIELCIKTPLTEDFEVIINGNGGLHAFRYESSVSYGKEKIRGEVNHDWSSEAIKGNMLLSTPILEDIKIEYDVNGNPNSFGTTVKASIGKLNGIEEITTVRLGVKSIDFVTALKTTLSGNVKSSQLRFLHDGYISSFKTNIEATHADKTIKADASFKHLPSIEGSLSLQTPFEKLRDVNIKIEHTGSVKSFWRNRKSSICTRQKD</sequence>
<comment type="caution">
    <text evidence="6">The sequence shown here is derived from an EMBL/GenBank/DDBJ whole genome shotgun (WGS) entry which is preliminary data.</text>
</comment>
<feature type="region of interest" description="Disordered" evidence="4">
    <location>
        <begin position="134"/>
        <end position="233"/>
    </location>
</feature>
<organism evidence="6 7">
    <name type="scientific">Mytilus edulis</name>
    <name type="common">Blue mussel</name>
    <dbReference type="NCBI Taxonomy" id="6550"/>
    <lineage>
        <taxon>Eukaryota</taxon>
        <taxon>Metazoa</taxon>
        <taxon>Spiralia</taxon>
        <taxon>Lophotrochozoa</taxon>
        <taxon>Mollusca</taxon>
        <taxon>Bivalvia</taxon>
        <taxon>Autobranchia</taxon>
        <taxon>Pteriomorphia</taxon>
        <taxon>Mytilida</taxon>
        <taxon>Mytiloidea</taxon>
        <taxon>Mytilidae</taxon>
        <taxon>Mytilinae</taxon>
        <taxon>Mytilus</taxon>
    </lineage>
</organism>
<dbReference type="PANTHER" id="PTHR12100:SF0">
    <property type="entry name" value="EXOCYST COMPLEX COMPONENT 5"/>
    <property type="match status" value="1"/>
</dbReference>
<accession>A0A8S3VFS1</accession>
<evidence type="ECO:0000256" key="2">
    <source>
        <dbReference type="ARBA" id="ARBA00031471"/>
    </source>
</evidence>
<reference evidence="6" key="1">
    <citation type="submission" date="2021-03" db="EMBL/GenBank/DDBJ databases">
        <authorList>
            <person name="Bekaert M."/>
        </authorList>
    </citation>
    <scope>NUCLEOTIDE SEQUENCE</scope>
</reference>
<evidence type="ECO:0000259" key="5">
    <source>
        <dbReference type="Pfam" id="PF20667"/>
    </source>
</evidence>
<keyword evidence="3" id="KW-0175">Coiled coil</keyword>
<dbReference type="AlphaFoldDB" id="A0A8S3VFS1"/>
<dbReference type="PANTHER" id="PTHR12100">
    <property type="entry name" value="SEC10"/>
    <property type="match status" value="1"/>
</dbReference>
<dbReference type="InterPro" id="IPR048625">
    <property type="entry name" value="Sec10_N"/>
</dbReference>
<dbReference type="InterPro" id="IPR009976">
    <property type="entry name" value="Sec10-like"/>
</dbReference>
<dbReference type="GO" id="GO:0006887">
    <property type="term" value="P:exocytosis"/>
    <property type="evidence" value="ECO:0007669"/>
    <property type="project" value="TreeGrafter"/>
</dbReference>
<gene>
    <name evidence="6" type="ORF">MEDL_68057</name>
</gene>
<dbReference type="GO" id="GO:0006893">
    <property type="term" value="P:Golgi to plasma membrane transport"/>
    <property type="evidence" value="ECO:0007669"/>
    <property type="project" value="TreeGrafter"/>
</dbReference>
<feature type="compositionally biased region" description="Low complexity" evidence="4">
    <location>
        <begin position="134"/>
        <end position="165"/>
    </location>
</feature>
<proteinExistence type="predicted"/>
<dbReference type="GO" id="GO:0000145">
    <property type="term" value="C:exocyst"/>
    <property type="evidence" value="ECO:0007669"/>
    <property type="project" value="TreeGrafter"/>
</dbReference>